<dbReference type="Proteomes" id="UP001217838">
    <property type="component" value="Unassembled WGS sequence"/>
</dbReference>
<proteinExistence type="predicted"/>
<evidence type="ECO:0000313" key="1">
    <source>
        <dbReference type="EMBL" id="MDC0670472.1"/>
    </source>
</evidence>
<dbReference type="RefSeq" id="WP_272000290.1">
    <property type="nucleotide sequence ID" value="NZ_JAQNDN010000013.1"/>
</dbReference>
<evidence type="ECO:0000313" key="2">
    <source>
        <dbReference type="Proteomes" id="UP001217838"/>
    </source>
</evidence>
<evidence type="ECO:0008006" key="3">
    <source>
        <dbReference type="Google" id="ProtNLM"/>
    </source>
</evidence>
<dbReference type="EMBL" id="JAQNDN010000013">
    <property type="protein sequence ID" value="MDC0670472.1"/>
    <property type="molecule type" value="Genomic_DNA"/>
</dbReference>
<reference evidence="1 2" key="1">
    <citation type="submission" date="2022-11" db="EMBL/GenBank/DDBJ databases">
        <title>Minimal conservation of predation-associated metabolite biosynthetic gene clusters underscores biosynthetic potential of Myxococcota including descriptions for ten novel species: Archangium lansinium sp. nov., Myxococcus landrumus sp. nov., Nannocystis bai.</title>
        <authorList>
            <person name="Ahearne A."/>
            <person name="Stevens C."/>
            <person name="Dowd S."/>
        </authorList>
    </citation>
    <scope>NUCLEOTIDE SEQUENCE [LARGE SCALE GENOMIC DNA]</scope>
    <source>
        <strain evidence="1 2">NCELM</strain>
    </source>
</reference>
<dbReference type="PROSITE" id="PS51257">
    <property type="entry name" value="PROKAR_LIPOPROTEIN"/>
    <property type="match status" value="1"/>
</dbReference>
<comment type="caution">
    <text evidence="1">The sequence shown here is derived from an EMBL/GenBank/DDBJ whole genome shotgun (WGS) entry which is preliminary data.</text>
</comment>
<accession>A0ABT5B8M8</accession>
<keyword evidence="2" id="KW-1185">Reference proteome</keyword>
<organism evidence="1 2">
    <name type="scientific">Nannocystis radixulma</name>
    <dbReference type="NCBI Taxonomy" id="2995305"/>
    <lineage>
        <taxon>Bacteria</taxon>
        <taxon>Pseudomonadati</taxon>
        <taxon>Myxococcota</taxon>
        <taxon>Polyangia</taxon>
        <taxon>Nannocystales</taxon>
        <taxon>Nannocystaceae</taxon>
        <taxon>Nannocystis</taxon>
    </lineage>
</organism>
<gene>
    <name evidence="1" type="ORF">POL58_22135</name>
</gene>
<sequence>MRRAVDRFRLLLALAVASGCVVDACDRRPSLTGTWRGEAIAEEPPLGTLTDVMTFEAHGTLVETRPSYVPETPLGPLLQSGGLGAWAQVGAHDYHARFTFLLQGAPDHPEFAGVLLGTDTVTLELSLDAGDHLSGEFASEIRDTKGGLVFKVRGTYEGSRFTASGSSD</sequence>
<name>A0ABT5B8M8_9BACT</name>
<protein>
    <recommendedName>
        <fullName evidence="3">Lipocalin-like domain-containing protein</fullName>
    </recommendedName>
</protein>